<dbReference type="Proteomes" id="UP000219285">
    <property type="component" value="Chromosome"/>
</dbReference>
<reference evidence="11 12" key="2">
    <citation type="submission" date="2020-04" db="EMBL/GenBank/DDBJ databases">
        <title>Complete genome sequence of Alteromonas pelagimontana 5.12T.</title>
        <authorList>
            <person name="Sinha R.K."/>
            <person name="Krishnan K.P."/>
            <person name="Kurian J.P."/>
        </authorList>
    </citation>
    <scope>NUCLEOTIDE SEQUENCE [LARGE SCALE GENOMIC DNA]</scope>
    <source>
        <strain evidence="11 12">5.12</strain>
    </source>
</reference>
<sequence length="411" mass="44545">MSLAWQLATRFRRAKQKNRFISFISFSSTLGIGLGCFVLITLLSIMNGFERELTHRILAVIPHGELYSVNNEGIENWQDVRSQFLLDPRVKGVEPYTKITGMLQFKGNLKAVELTGMDVSLAASDRWRDQVSGADWQRFARQPNSVLIGKGIMQKLHLSVGDKVQVLVPTLSADMAFKAPHTMQLTVAGSLNIGGELDNYLGIMHLAKASAEAGINSGAQGLRFTLNDPFAAHATIVDIGYSFAQAVMMSDWTRTQGHLYQDIQLVRMVVYIALTLVIAVACFNIVSTLVMAVREKQAAIAILKTMGAGDALIRRVFVIQGLINGVIGIVSGTAMALLIAPNLSAIMRALESLLGVTLLSGDIYFIDFLPSQLKASDVIVTVVVAFILCVLATLYPAHKAVKVAPASALNG</sequence>
<evidence type="ECO:0000313" key="11">
    <source>
        <dbReference type="EMBL" id="QJR79466.1"/>
    </source>
</evidence>
<dbReference type="EMBL" id="CP052766">
    <property type="protein sequence ID" value="QJR79466.1"/>
    <property type="molecule type" value="Genomic_DNA"/>
</dbReference>
<dbReference type="InterPro" id="IPR051447">
    <property type="entry name" value="Lipoprotein-release_system"/>
</dbReference>
<reference evidence="12" key="1">
    <citation type="submission" date="2014-12" db="EMBL/GenBank/DDBJ databases">
        <title>Complete genome sequence of a multi-drug resistant Klebsiella pneumoniae.</title>
        <authorList>
            <person name="Hua X."/>
            <person name="Chen Q."/>
            <person name="Li X."/>
            <person name="Feng Y."/>
            <person name="Ruan Z."/>
            <person name="Yu Y."/>
        </authorList>
    </citation>
    <scope>NUCLEOTIDE SEQUENCE [LARGE SCALE GENOMIC DNA]</scope>
    <source>
        <strain evidence="12">5.12</strain>
    </source>
</reference>
<keyword evidence="7 8" id="KW-0472">Membrane</keyword>
<keyword evidence="3" id="KW-0813">Transport</keyword>
<feature type="domain" description="MacB-like periplasmic core" evidence="10">
    <location>
        <begin position="25"/>
        <end position="209"/>
    </location>
</feature>
<evidence type="ECO:0000256" key="3">
    <source>
        <dbReference type="ARBA" id="ARBA00022448"/>
    </source>
</evidence>
<feature type="domain" description="ABC3 transporter permease C-terminal" evidence="9">
    <location>
        <begin position="272"/>
        <end position="403"/>
    </location>
</feature>
<accession>A0A6M4MBD4</accession>
<dbReference type="InterPro" id="IPR011925">
    <property type="entry name" value="LolCE_TM"/>
</dbReference>
<dbReference type="InterPro" id="IPR025857">
    <property type="entry name" value="MacB_PCD"/>
</dbReference>
<keyword evidence="12" id="KW-1185">Reference proteome</keyword>
<dbReference type="Pfam" id="PF02687">
    <property type="entry name" value="FtsX"/>
    <property type="match status" value="1"/>
</dbReference>
<evidence type="ECO:0000259" key="10">
    <source>
        <dbReference type="Pfam" id="PF12704"/>
    </source>
</evidence>
<dbReference type="InterPro" id="IPR003838">
    <property type="entry name" value="ABC3_permease_C"/>
</dbReference>
<dbReference type="RefSeq" id="WP_075609205.1">
    <property type="nucleotide sequence ID" value="NZ_CP052766.1"/>
</dbReference>
<comment type="similarity">
    <text evidence="2">Belongs to the ABC-4 integral membrane protein family. LolC/E subfamily.</text>
</comment>
<keyword evidence="5 8" id="KW-0812">Transmembrane</keyword>
<evidence type="ECO:0000256" key="8">
    <source>
        <dbReference type="SAM" id="Phobius"/>
    </source>
</evidence>
<keyword evidence="11" id="KW-0449">Lipoprotein</keyword>
<dbReference type="GO" id="GO:0044874">
    <property type="term" value="P:lipoprotein localization to outer membrane"/>
    <property type="evidence" value="ECO:0007669"/>
    <property type="project" value="TreeGrafter"/>
</dbReference>
<dbReference type="KEGG" id="apel:CA267_000955"/>
<evidence type="ECO:0000259" key="9">
    <source>
        <dbReference type="Pfam" id="PF02687"/>
    </source>
</evidence>
<keyword evidence="6 8" id="KW-1133">Transmembrane helix</keyword>
<dbReference type="OrthoDB" id="9808461at2"/>
<evidence type="ECO:0000256" key="5">
    <source>
        <dbReference type="ARBA" id="ARBA00022692"/>
    </source>
</evidence>
<gene>
    <name evidence="11" type="ORF">CA267_000955</name>
</gene>
<dbReference type="GO" id="GO:0098797">
    <property type="term" value="C:plasma membrane protein complex"/>
    <property type="evidence" value="ECO:0007669"/>
    <property type="project" value="TreeGrafter"/>
</dbReference>
<keyword evidence="4" id="KW-1003">Cell membrane</keyword>
<name>A0A6M4MBD4_9ALTE</name>
<dbReference type="AlphaFoldDB" id="A0A6M4MBD4"/>
<organism evidence="11 12">
    <name type="scientific">Alteromonas pelagimontana</name>
    <dbReference type="NCBI Taxonomy" id="1858656"/>
    <lineage>
        <taxon>Bacteria</taxon>
        <taxon>Pseudomonadati</taxon>
        <taxon>Pseudomonadota</taxon>
        <taxon>Gammaproteobacteria</taxon>
        <taxon>Alteromonadales</taxon>
        <taxon>Alteromonadaceae</taxon>
        <taxon>Alteromonas/Salinimonas group</taxon>
        <taxon>Alteromonas</taxon>
    </lineage>
</organism>
<dbReference type="GO" id="GO:0042953">
    <property type="term" value="P:lipoprotein transport"/>
    <property type="evidence" value="ECO:0007669"/>
    <property type="project" value="InterPro"/>
</dbReference>
<protein>
    <submittedName>
        <fullName evidence="11">Lipoprotein-releasing ABC transporter permease subunit</fullName>
    </submittedName>
</protein>
<evidence type="ECO:0000256" key="4">
    <source>
        <dbReference type="ARBA" id="ARBA00022475"/>
    </source>
</evidence>
<dbReference type="PANTHER" id="PTHR30489">
    <property type="entry name" value="LIPOPROTEIN-RELEASING SYSTEM TRANSMEMBRANE PROTEIN LOLE"/>
    <property type="match status" value="1"/>
</dbReference>
<dbReference type="NCBIfam" id="TIGR02212">
    <property type="entry name" value="lolCE"/>
    <property type="match status" value="1"/>
</dbReference>
<feature type="transmembrane region" description="Helical" evidence="8">
    <location>
        <begin position="20"/>
        <end position="46"/>
    </location>
</feature>
<evidence type="ECO:0000256" key="6">
    <source>
        <dbReference type="ARBA" id="ARBA00022989"/>
    </source>
</evidence>
<feature type="transmembrane region" description="Helical" evidence="8">
    <location>
        <begin position="378"/>
        <end position="397"/>
    </location>
</feature>
<evidence type="ECO:0000256" key="1">
    <source>
        <dbReference type="ARBA" id="ARBA00004651"/>
    </source>
</evidence>
<evidence type="ECO:0000313" key="12">
    <source>
        <dbReference type="Proteomes" id="UP000219285"/>
    </source>
</evidence>
<feature type="transmembrane region" description="Helical" evidence="8">
    <location>
        <begin position="268"/>
        <end position="291"/>
    </location>
</feature>
<feature type="transmembrane region" description="Helical" evidence="8">
    <location>
        <begin position="312"/>
        <end position="339"/>
    </location>
</feature>
<proteinExistence type="inferred from homology"/>
<dbReference type="Pfam" id="PF12704">
    <property type="entry name" value="MacB_PCD"/>
    <property type="match status" value="1"/>
</dbReference>
<comment type="subcellular location">
    <subcellularLocation>
        <location evidence="1">Cell membrane</location>
        <topology evidence="1">Multi-pass membrane protein</topology>
    </subcellularLocation>
</comment>
<evidence type="ECO:0000256" key="2">
    <source>
        <dbReference type="ARBA" id="ARBA00005236"/>
    </source>
</evidence>
<evidence type="ECO:0000256" key="7">
    <source>
        <dbReference type="ARBA" id="ARBA00023136"/>
    </source>
</evidence>
<dbReference type="PANTHER" id="PTHR30489:SF0">
    <property type="entry name" value="LIPOPROTEIN-RELEASING SYSTEM TRANSMEMBRANE PROTEIN LOLE"/>
    <property type="match status" value="1"/>
</dbReference>